<feature type="region of interest" description="Disordered" evidence="1">
    <location>
        <begin position="97"/>
        <end position="162"/>
    </location>
</feature>
<evidence type="ECO:0008006" key="5">
    <source>
        <dbReference type="Google" id="ProtNLM"/>
    </source>
</evidence>
<keyword evidence="2" id="KW-0732">Signal</keyword>
<reference evidence="3" key="1">
    <citation type="journal article" date="2020" name="Stud. Mycol.">
        <title>101 Dothideomycetes genomes: a test case for predicting lifestyles and emergence of pathogens.</title>
        <authorList>
            <person name="Haridas S."/>
            <person name="Albert R."/>
            <person name="Binder M."/>
            <person name="Bloem J."/>
            <person name="Labutti K."/>
            <person name="Salamov A."/>
            <person name="Andreopoulos B."/>
            <person name="Baker S."/>
            <person name="Barry K."/>
            <person name="Bills G."/>
            <person name="Bluhm B."/>
            <person name="Cannon C."/>
            <person name="Castanera R."/>
            <person name="Culley D."/>
            <person name="Daum C."/>
            <person name="Ezra D."/>
            <person name="Gonzalez J."/>
            <person name="Henrissat B."/>
            <person name="Kuo A."/>
            <person name="Liang C."/>
            <person name="Lipzen A."/>
            <person name="Lutzoni F."/>
            <person name="Magnuson J."/>
            <person name="Mondo S."/>
            <person name="Nolan M."/>
            <person name="Ohm R."/>
            <person name="Pangilinan J."/>
            <person name="Park H.-J."/>
            <person name="Ramirez L."/>
            <person name="Alfaro M."/>
            <person name="Sun H."/>
            <person name="Tritt A."/>
            <person name="Yoshinaga Y."/>
            <person name="Zwiers L.-H."/>
            <person name="Turgeon B."/>
            <person name="Goodwin S."/>
            <person name="Spatafora J."/>
            <person name="Crous P."/>
            <person name="Grigoriev I."/>
        </authorList>
    </citation>
    <scope>NUCLEOTIDE SEQUENCE</scope>
    <source>
        <strain evidence="3">ATCC 36951</strain>
    </source>
</reference>
<dbReference type="Proteomes" id="UP000799537">
    <property type="component" value="Unassembled WGS sequence"/>
</dbReference>
<feature type="chain" id="PRO_5025656045" description="Secreted protein" evidence="2">
    <location>
        <begin position="19"/>
        <end position="174"/>
    </location>
</feature>
<evidence type="ECO:0000256" key="1">
    <source>
        <dbReference type="SAM" id="MobiDB-lite"/>
    </source>
</evidence>
<dbReference type="AlphaFoldDB" id="A0A6A6C2I3"/>
<dbReference type="RefSeq" id="XP_033662032.1">
    <property type="nucleotide sequence ID" value="XM_033814181.1"/>
</dbReference>
<name>A0A6A6C2I3_ZASCE</name>
<dbReference type="GeneID" id="54567453"/>
<dbReference type="EMBL" id="ML993621">
    <property type="protein sequence ID" value="KAF2161143.1"/>
    <property type="molecule type" value="Genomic_DNA"/>
</dbReference>
<gene>
    <name evidence="3" type="ORF">M409DRAFT_59405</name>
</gene>
<feature type="signal peptide" evidence="2">
    <location>
        <begin position="1"/>
        <end position="18"/>
    </location>
</feature>
<feature type="compositionally biased region" description="Low complexity" evidence="1">
    <location>
        <begin position="127"/>
        <end position="144"/>
    </location>
</feature>
<protein>
    <recommendedName>
        <fullName evidence="5">Secreted protein</fullName>
    </recommendedName>
</protein>
<evidence type="ECO:0000313" key="3">
    <source>
        <dbReference type="EMBL" id="KAF2161143.1"/>
    </source>
</evidence>
<organism evidence="3 4">
    <name type="scientific">Zasmidium cellare ATCC 36951</name>
    <dbReference type="NCBI Taxonomy" id="1080233"/>
    <lineage>
        <taxon>Eukaryota</taxon>
        <taxon>Fungi</taxon>
        <taxon>Dikarya</taxon>
        <taxon>Ascomycota</taxon>
        <taxon>Pezizomycotina</taxon>
        <taxon>Dothideomycetes</taxon>
        <taxon>Dothideomycetidae</taxon>
        <taxon>Mycosphaerellales</taxon>
        <taxon>Mycosphaerellaceae</taxon>
        <taxon>Zasmidium</taxon>
    </lineage>
</organism>
<sequence>MESPLCCCCLAVALLGTSDPPIRCCAGRHTCRQQQTPTLSFISRGSSTTSTRCLCTRTTADACSRAQNAATAEERRKGAYRPAGGLCANEPCPGAEIRGEEEQRSPASQPGLPCNSSARGFREQSCPPSTTTSPLSLSATLPSSQHDVAVEDGQERELAEPSSHWPRHILRWFM</sequence>
<keyword evidence="4" id="KW-1185">Reference proteome</keyword>
<accession>A0A6A6C2I3</accession>
<proteinExistence type="predicted"/>
<evidence type="ECO:0000256" key="2">
    <source>
        <dbReference type="SAM" id="SignalP"/>
    </source>
</evidence>
<evidence type="ECO:0000313" key="4">
    <source>
        <dbReference type="Proteomes" id="UP000799537"/>
    </source>
</evidence>